<dbReference type="Proteomes" id="UP000255207">
    <property type="component" value="Unassembled WGS sequence"/>
</dbReference>
<dbReference type="AlphaFoldDB" id="A0A370LB08"/>
<dbReference type="PROSITE" id="PS50850">
    <property type="entry name" value="MFS"/>
    <property type="match status" value="1"/>
</dbReference>
<dbReference type="PANTHER" id="PTHR43124:SF5">
    <property type="entry name" value="PURINE RIBONUCLEOSIDE EFFLUX PUMP NEPI"/>
    <property type="match status" value="1"/>
</dbReference>
<dbReference type="GO" id="GO:0022857">
    <property type="term" value="F:transmembrane transporter activity"/>
    <property type="evidence" value="ECO:0007669"/>
    <property type="project" value="InterPro"/>
</dbReference>
<evidence type="ECO:0000259" key="7">
    <source>
        <dbReference type="PROSITE" id="PS50850"/>
    </source>
</evidence>
<evidence type="ECO:0000256" key="3">
    <source>
        <dbReference type="ARBA" id="ARBA00022692"/>
    </source>
</evidence>
<feature type="transmembrane region" description="Helical" evidence="6">
    <location>
        <begin position="317"/>
        <end position="339"/>
    </location>
</feature>
<dbReference type="OrthoDB" id="9812189at2"/>
<keyword evidence="2" id="KW-1003">Cell membrane</keyword>
<evidence type="ECO:0000256" key="1">
    <source>
        <dbReference type="ARBA" id="ARBA00004651"/>
    </source>
</evidence>
<evidence type="ECO:0000256" key="2">
    <source>
        <dbReference type="ARBA" id="ARBA00022475"/>
    </source>
</evidence>
<keyword evidence="4 6" id="KW-1133">Transmembrane helix</keyword>
<feature type="transmembrane region" description="Helical" evidence="6">
    <location>
        <begin position="351"/>
        <end position="372"/>
    </location>
</feature>
<name>A0A370LB08_9HYPH</name>
<dbReference type="InterPro" id="IPR011701">
    <property type="entry name" value="MFS"/>
</dbReference>
<dbReference type="RefSeq" id="WP_114827238.1">
    <property type="nucleotide sequence ID" value="NZ_QQTO01000019.1"/>
</dbReference>
<dbReference type="Gene3D" id="1.20.1250.20">
    <property type="entry name" value="MFS general substrate transporter like domains"/>
    <property type="match status" value="1"/>
</dbReference>
<feature type="transmembrane region" description="Helical" evidence="6">
    <location>
        <begin position="259"/>
        <end position="284"/>
    </location>
</feature>
<evidence type="ECO:0000313" key="9">
    <source>
        <dbReference type="Proteomes" id="UP000255207"/>
    </source>
</evidence>
<feature type="transmembrane region" description="Helical" evidence="6">
    <location>
        <begin position="119"/>
        <end position="141"/>
    </location>
</feature>
<feature type="transmembrane region" description="Helical" evidence="6">
    <location>
        <begin position="291"/>
        <end position="311"/>
    </location>
</feature>
<evidence type="ECO:0000313" key="8">
    <source>
        <dbReference type="EMBL" id="RDJ29121.1"/>
    </source>
</evidence>
<evidence type="ECO:0000256" key="4">
    <source>
        <dbReference type="ARBA" id="ARBA00022989"/>
    </source>
</evidence>
<comment type="subcellular location">
    <subcellularLocation>
        <location evidence="1">Cell membrane</location>
        <topology evidence="1">Multi-pass membrane protein</topology>
    </subcellularLocation>
</comment>
<dbReference type="Pfam" id="PF07690">
    <property type="entry name" value="MFS_1"/>
    <property type="match status" value="1"/>
</dbReference>
<feature type="domain" description="Major facilitator superfamily (MFS) profile" evidence="7">
    <location>
        <begin position="29"/>
        <end position="403"/>
    </location>
</feature>
<keyword evidence="5 6" id="KW-0472">Membrane</keyword>
<reference evidence="9" key="1">
    <citation type="submission" date="2018-07" db="EMBL/GenBank/DDBJ databases">
        <authorList>
            <person name="Safronova V.I."/>
            <person name="Chirak E.R."/>
            <person name="Sazanova A.L."/>
        </authorList>
    </citation>
    <scope>NUCLEOTIDE SEQUENCE [LARGE SCALE GENOMIC DNA]</scope>
    <source>
        <strain evidence="9">RCAM04685</strain>
    </source>
</reference>
<dbReference type="EMBL" id="QQTP01000001">
    <property type="protein sequence ID" value="RDJ29121.1"/>
    <property type="molecule type" value="Genomic_DNA"/>
</dbReference>
<feature type="transmembrane region" description="Helical" evidence="6">
    <location>
        <begin position="181"/>
        <end position="203"/>
    </location>
</feature>
<comment type="caution">
    <text evidence="8">The sequence shown here is derived from an EMBL/GenBank/DDBJ whole genome shotgun (WGS) entry which is preliminary data.</text>
</comment>
<proteinExistence type="predicted"/>
<feature type="transmembrane region" description="Helical" evidence="6">
    <location>
        <begin position="26"/>
        <end position="48"/>
    </location>
</feature>
<feature type="transmembrane region" description="Helical" evidence="6">
    <location>
        <begin position="153"/>
        <end position="175"/>
    </location>
</feature>
<sequence>MSETLSAATVDDLDVLPGVEERADPAWAAVLSLALGVFGLVTAEFLPASLLTPIAADLGISDGAAGQTVTATAVIGAFAGLFTPIVTGRLDRRLVMWSLTGLLIVSSALAAMANGLTMLLIARLLLGIGIGGFWSMAGALAMRLVPTRLIPRAMSLIFTGVSIATVSAAPIGAYLGGLIGWRAVFAISAVIGVVTLIAQLATIPRMPSQGAPNIRTLVDLLGRSSVRLVLLTILLCISGHFAGFTYVRPFLEQVPALSIEMISVVLLAYGIGGFFGNFAGAAVVERSAKASVVIGALMIAATALALTSFGASLPISAVGVAFWGFAFGMIPVGVQTWIIRAAPDQAEAASGLLVAAFQVAIASGAVFGGLLVDHLGSLGAIGYCGVGALLGALLALTARRGEARV</sequence>
<accession>A0A370LB08</accession>
<protein>
    <submittedName>
        <fullName evidence="8">MFS transporter</fullName>
    </submittedName>
</protein>
<dbReference type="SUPFAM" id="SSF103473">
    <property type="entry name" value="MFS general substrate transporter"/>
    <property type="match status" value="1"/>
</dbReference>
<organism evidence="8 9">
    <name type="scientific">Bosea caraganae</name>
    <dbReference type="NCBI Taxonomy" id="2763117"/>
    <lineage>
        <taxon>Bacteria</taxon>
        <taxon>Pseudomonadati</taxon>
        <taxon>Pseudomonadota</taxon>
        <taxon>Alphaproteobacteria</taxon>
        <taxon>Hyphomicrobiales</taxon>
        <taxon>Boseaceae</taxon>
        <taxon>Bosea</taxon>
    </lineage>
</organism>
<keyword evidence="3 6" id="KW-0812">Transmembrane</keyword>
<dbReference type="CDD" id="cd17324">
    <property type="entry name" value="MFS_NepI_like"/>
    <property type="match status" value="1"/>
</dbReference>
<evidence type="ECO:0000256" key="6">
    <source>
        <dbReference type="SAM" id="Phobius"/>
    </source>
</evidence>
<dbReference type="InterPro" id="IPR020846">
    <property type="entry name" value="MFS_dom"/>
</dbReference>
<dbReference type="GO" id="GO:0005886">
    <property type="term" value="C:plasma membrane"/>
    <property type="evidence" value="ECO:0007669"/>
    <property type="project" value="UniProtKB-SubCell"/>
</dbReference>
<dbReference type="InterPro" id="IPR050189">
    <property type="entry name" value="MFS_Efflux_Transporters"/>
</dbReference>
<feature type="transmembrane region" description="Helical" evidence="6">
    <location>
        <begin position="68"/>
        <end position="87"/>
    </location>
</feature>
<dbReference type="InterPro" id="IPR036259">
    <property type="entry name" value="MFS_trans_sf"/>
</dbReference>
<keyword evidence="9" id="KW-1185">Reference proteome</keyword>
<gene>
    <name evidence="8" type="ORF">DWE98_00635</name>
</gene>
<dbReference type="PANTHER" id="PTHR43124">
    <property type="entry name" value="PURINE EFFLUX PUMP PBUE"/>
    <property type="match status" value="1"/>
</dbReference>
<feature type="transmembrane region" description="Helical" evidence="6">
    <location>
        <begin position="378"/>
        <end position="398"/>
    </location>
</feature>
<feature type="transmembrane region" description="Helical" evidence="6">
    <location>
        <begin position="94"/>
        <end position="113"/>
    </location>
</feature>
<evidence type="ECO:0000256" key="5">
    <source>
        <dbReference type="ARBA" id="ARBA00023136"/>
    </source>
</evidence>
<feature type="transmembrane region" description="Helical" evidence="6">
    <location>
        <begin position="224"/>
        <end position="247"/>
    </location>
</feature>